<dbReference type="Proteomes" id="UP001500954">
    <property type="component" value="Unassembled WGS sequence"/>
</dbReference>
<feature type="domain" description="Type I restriction modification DNA specificity" evidence="5">
    <location>
        <begin position="249"/>
        <end position="393"/>
    </location>
</feature>
<evidence type="ECO:0000256" key="1">
    <source>
        <dbReference type="ARBA" id="ARBA00010923"/>
    </source>
</evidence>
<comment type="similarity">
    <text evidence="1">Belongs to the type-I restriction system S methylase family.</text>
</comment>
<dbReference type="CDD" id="cd17515">
    <property type="entry name" value="RMtype1_S_MjaORF132P_Sau1132ORF3780P-TRD1-CR1_like"/>
    <property type="match status" value="1"/>
</dbReference>
<gene>
    <name evidence="6" type="ORF">GCM10022395_08030</name>
</gene>
<evidence type="ECO:0000313" key="7">
    <source>
        <dbReference type="Proteomes" id="UP001500954"/>
    </source>
</evidence>
<dbReference type="Pfam" id="PF01420">
    <property type="entry name" value="Methylase_S"/>
    <property type="match status" value="2"/>
</dbReference>
<evidence type="ECO:0000256" key="4">
    <source>
        <dbReference type="SAM" id="MobiDB-lite"/>
    </source>
</evidence>
<accession>A0ABP6X2P7</accession>
<keyword evidence="2" id="KW-0680">Restriction system</keyword>
<organism evidence="6 7">
    <name type="scientific">Snuella lapsa</name>
    <dbReference type="NCBI Taxonomy" id="870481"/>
    <lineage>
        <taxon>Bacteria</taxon>
        <taxon>Pseudomonadati</taxon>
        <taxon>Bacteroidota</taxon>
        <taxon>Flavobacteriia</taxon>
        <taxon>Flavobacteriales</taxon>
        <taxon>Flavobacteriaceae</taxon>
        <taxon>Snuella</taxon>
    </lineage>
</organism>
<keyword evidence="6" id="KW-0378">Hydrolase</keyword>
<dbReference type="InterPro" id="IPR051212">
    <property type="entry name" value="Type-I_RE_S_subunit"/>
</dbReference>
<sequence>MGLPKTWVETTLGEIAEWSSGGTPKKGISSYYGGDIPWIKTGDLNDGIVTEVSEYLTQEGINNSSAKIFPKDSVGIAMYGATIGKTGIFGIDAATNQACAVAKPYLGMNRFLHLYLKSQKQNFIDKGKGGAQPNISQTVIKAHKISLPPLPEQERIVAKLDVLFGQLDQMKQSLERIPQLLANFKQQVLSQAVTGKLTEAWREGKELENSFKEIKEEYNVRDFKVKLPEEWCVLSFQSTSFIKSNLVSPDDYWDYPLIAPDNIKAMTGQLINKPLVNEIKPKSPKHLFQSGAIIYSKIRPYLSKLTIVDFEGLCSADMYPIETNLNIKYLYYYMLSGLFLSYATTAGERSVLPKINQKGLNQIPVPVPSLEEQQEIVNRVESLFAKADAVEAQYQGLKAKIVSLPQAILHKAFKGELVPQLESDGDARELLSEIEKLKGEGKPKRKARTEKTL</sequence>
<evidence type="ECO:0000313" key="6">
    <source>
        <dbReference type="EMBL" id="GAA3559482.1"/>
    </source>
</evidence>
<comment type="caution">
    <text evidence="6">The sequence shown here is derived from an EMBL/GenBank/DDBJ whole genome shotgun (WGS) entry which is preliminary data.</text>
</comment>
<dbReference type="RefSeq" id="WP_345004532.1">
    <property type="nucleotide sequence ID" value="NZ_BAABCY010000022.1"/>
</dbReference>
<keyword evidence="6" id="KW-0540">Nuclease</keyword>
<evidence type="ECO:0000256" key="3">
    <source>
        <dbReference type="ARBA" id="ARBA00023125"/>
    </source>
</evidence>
<dbReference type="InterPro" id="IPR000055">
    <property type="entry name" value="Restrct_endonuc_typeI_TRD"/>
</dbReference>
<evidence type="ECO:0000259" key="5">
    <source>
        <dbReference type="Pfam" id="PF01420"/>
    </source>
</evidence>
<dbReference type="EMBL" id="BAABCY010000022">
    <property type="protein sequence ID" value="GAA3559482.1"/>
    <property type="molecule type" value="Genomic_DNA"/>
</dbReference>
<proteinExistence type="inferred from homology"/>
<protein>
    <submittedName>
        <fullName evidence="6">Restriction endonuclease subunit S</fullName>
    </submittedName>
</protein>
<dbReference type="PANTHER" id="PTHR43140:SF1">
    <property type="entry name" value="TYPE I RESTRICTION ENZYME ECOKI SPECIFICITY SUBUNIT"/>
    <property type="match status" value="1"/>
</dbReference>
<dbReference type="SUPFAM" id="SSF116734">
    <property type="entry name" value="DNA methylase specificity domain"/>
    <property type="match status" value="2"/>
</dbReference>
<feature type="region of interest" description="Disordered" evidence="4">
    <location>
        <begin position="434"/>
        <end position="453"/>
    </location>
</feature>
<reference evidence="7" key="1">
    <citation type="journal article" date="2019" name="Int. J. Syst. Evol. Microbiol.">
        <title>The Global Catalogue of Microorganisms (GCM) 10K type strain sequencing project: providing services to taxonomists for standard genome sequencing and annotation.</title>
        <authorList>
            <consortium name="The Broad Institute Genomics Platform"/>
            <consortium name="The Broad Institute Genome Sequencing Center for Infectious Disease"/>
            <person name="Wu L."/>
            <person name="Ma J."/>
        </authorList>
    </citation>
    <scope>NUCLEOTIDE SEQUENCE [LARGE SCALE GENOMIC DNA]</scope>
    <source>
        <strain evidence="7">JCM 17111</strain>
    </source>
</reference>
<dbReference type="GO" id="GO:0004519">
    <property type="term" value="F:endonuclease activity"/>
    <property type="evidence" value="ECO:0007669"/>
    <property type="project" value="UniProtKB-KW"/>
</dbReference>
<keyword evidence="7" id="KW-1185">Reference proteome</keyword>
<dbReference type="InterPro" id="IPR044946">
    <property type="entry name" value="Restrct_endonuc_typeI_TRD_sf"/>
</dbReference>
<keyword evidence="6" id="KW-0255">Endonuclease</keyword>
<name>A0ABP6X2P7_9FLAO</name>
<feature type="domain" description="Type I restriction modification DNA specificity" evidence="5">
    <location>
        <begin position="4"/>
        <end position="178"/>
    </location>
</feature>
<dbReference type="PANTHER" id="PTHR43140">
    <property type="entry name" value="TYPE-1 RESTRICTION ENZYME ECOKI SPECIFICITY PROTEIN"/>
    <property type="match status" value="1"/>
</dbReference>
<feature type="compositionally biased region" description="Basic residues" evidence="4">
    <location>
        <begin position="443"/>
        <end position="453"/>
    </location>
</feature>
<keyword evidence="3" id="KW-0238">DNA-binding</keyword>
<dbReference type="Gene3D" id="3.90.220.20">
    <property type="entry name" value="DNA methylase specificity domains"/>
    <property type="match status" value="2"/>
</dbReference>
<evidence type="ECO:0000256" key="2">
    <source>
        <dbReference type="ARBA" id="ARBA00022747"/>
    </source>
</evidence>